<dbReference type="InterPro" id="IPR050889">
    <property type="entry name" value="Dendritic_Spine_Reg/Scaffold"/>
</dbReference>
<dbReference type="InterPro" id="IPR002110">
    <property type="entry name" value="Ankyrin_rpt"/>
</dbReference>
<gene>
    <name evidence="5" type="ORF">QQS21_009958</name>
</gene>
<keyword evidence="4" id="KW-1133">Transmembrane helix</keyword>
<dbReference type="EMBL" id="JASWJB010000272">
    <property type="protein sequence ID" value="KAK2592339.1"/>
    <property type="molecule type" value="Genomic_DNA"/>
</dbReference>
<dbReference type="Proteomes" id="UP001251528">
    <property type="component" value="Unassembled WGS sequence"/>
</dbReference>
<keyword evidence="1" id="KW-0677">Repeat</keyword>
<feature type="repeat" description="ANK" evidence="3">
    <location>
        <begin position="108"/>
        <end position="140"/>
    </location>
</feature>
<keyword evidence="4" id="KW-0812">Transmembrane</keyword>
<organism evidence="5 6">
    <name type="scientific">Conoideocrella luteorostrata</name>
    <dbReference type="NCBI Taxonomy" id="1105319"/>
    <lineage>
        <taxon>Eukaryota</taxon>
        <taxon>Fungi</taxon>
        <taxon>Dikarya</taxon>
        <taxon>Ascomycota</taxon>
        <taxon>Pezizomycotina</taxon>
        <taxon>Sordariomycetes</taxon>
        <taxon>Hypocreomycetidae</taxon>
        <taxon>Hypocreales</taxon>
        <taxon>Clavicipitaceae</taxon>
        <taxon>Conoideocrella</taxon>
    </lineage>
</organism>
<dbReference type="AlphaFoldDB" id="A0AAJ0CIN6"/>
<keyword evidence="6" id="KW-1185">Reference proteome</keyword>
<accession>A0AAJ0CIN6</accession>
<protein>
    <recommendedName>
        <fullName evidence="7">Ankyrin</fullName>
    </recommendedName>
</protein>
<dbReference type="SUPFAM" id="SSF48403">
    <property type="entry name" value="Ankyrin repeat"/>
    <property type="match status" value="1"/>
</dbReference>
<dbReference type="PANTHER" id="PTHR24166:SF48">
    <property type="entry name" value="PROTEIN VAPYRIN"/>
    <property type="match status" value="1"/>
</dbReference>
<dbReference type="PANTHER" id="PTHR24166">
    <property type="entry name" value="ROLLING PEBBLES, ISOFORM B"/>
    <property type="match status" value="1"/>
</dbReference>
<evidence type="ECO:0000313" key="5">
    <source>
        <dbReference type="EMBL" id="KAK2592339.1"/>
    </source>
</evidence>
<evidence type="ECO:0000256" key="4">
    <source>
        <dbReference type="SAM" id="Phobius"/>
    </source>
</evidence>
<dbReference type="InterPro" id="IPR036770">
    <property type="entry name" value="Ankyrin_rpt-contain_sf"/>
</dbReference>
<name>A0AAJ0CIN6_9HYPO</name>
<evidence type="ECO:0000256" key="1">
    <source>
        <dbReference type="ARBA" id="ARBA00022737"/>
    </source>
</evidence>
<proteinExistence type="predicted"/>
<dbReference type="SMART" id="SM00248">
    <property type="entry name" value="ANK"/>
    <property type="match status" value="3"/>
</dbReference>
<keyword evidence="4" id="KW-0472">Membrane</keyword>
<evidence type="ECO:0000256" key="2">
    <source>
        <dbReference type="ARBA" id="ARBA00023043"/>
    </source>
</evidence>
<dbReference type="Gene3D" id="1.25.40.20">
    <property type="entry name" value="Ankyrin repeat-containing domain"/>
    <property type="match status" value="1"/>
</dbReference>
<comment type="caution">
    <text evidence="5">The sequence shown here is derived from an EMBL/GenBank/DDBJ whole genome shotgun (WGS) entry which is preliminary data.</text>
</comment>
<dbReference type="PROSITE" id="PS50088">
    <property type="entry name" value="ANK_REPEAT"/>
    <property type="match status" value="1"/>
</dbReference>
<evidence type="ECO:0000256" key="3">
    <source>
        <dbReference type="PROSITE-ProRule" id="PRU00023"/>
    </source>
</evidence>
<reference evidence="5" key="1">
    <citation type="submission" date="2023-06" db="EMBL/GenBank/DDBJ databases">
        <title>Conoideocrella luteorostrata (Hypocreales: Clavicipitaceae), a potential biocontrol fungus for elongate hemlock scale in United States Christmas tree production areas.</title>
        <authorList>
            <person name="Barrett H."/>
            <person name="Lovett B."/>
            <person name="Macias A.M."/>
            <person name="Stajich J.E."/>
            <person name="Kasson M.T."/>
        </authorList>
    </citation>
    <scope>NUCLEOTIDE SEQUENCE</scope>
    <source>
        <strain evidence="5">ARSEF 14590</strain>
    </source>
</reference>
<feature type="transmembrane region" description="Helical" evidence="4">
    <location>
        <begin position="411"/>
        <end position="435"/>
    </location>
</feature>
<evidence type="ECO:0008006" key="7">
    <source>
        <dbReference type="Google" id="ProtNLM"/>
    </source>
</evidence>
<sequence length="466" mass="52605">MSLHVEQSAEEGDPNLPPYSVFDSNRLRVRISQVSGINLPILHSPAQKPAHYLHPEWTDEEYGLRTEQYNLHRDIVIAFFDAVVRGLDDAVARFVSDGLISPDATNSQGETPLLAAIRANRSGMVRKLLSLGSLVDGYGQATPLFVHGEIAHRFRTPLQLAAESGNLAIVKILTQEYGADDSLIAPDGALALRLAAANGHREIVEFLPARRGGAWKRWKHAHQEEMRRIRRAFRAIQDFVTFFLWSVPKFILWTVPSGLARSIGERVESAWKRRHEFGRWAKQRLLELPSRIAFAASRVVKVVKKMPIRIGRMGLRLWGVLRSVPEGLGLCAQWIGAILRNAGRWVAHTVERLASFSHTLVMAIISWFKEITLNDVWNGLCSSLDAIFVGLPRLLFSFLEEFGKYTYKVMLVVFGRVGVCLWYCGAGIIWLATYIPGRIWDSLKALGRLFAKAWDEMLVYFDPKKV</sequence>
<dbReference type="Pfam" id="PF12796">
    <property type="entry name" value="Ank_2"/>
    <property type="match status" value="1"/>
</dbReference>
<keyword evidence="2 3" id="KW-0040">ANK repeat</keyword>
<evidence type="ECO:0000313" key="6">
    <source>
        <dbReference type="Proteomes" id="UP001251528"/>
    </source>
</evidence>